<organism evidence="6 7">
    <name type="scientific">Serratia rubidaea</name>
    <name type="common">Serratia marinorubra</name>
    <dbReference type="NCBI Taxonomy" id="61652"/>
    <lineage>
        <taxon>Bacteria</taxon>
        <taxon>Pseudomonadati</taxon>
        <taxon>Pseudomonadota</taxon>
        <taxon>Gammaproteobacteria</taxon>
        <taxon>Enterobacterales</taxon>
        <taxon>Yersiniaceae</taxon>
        <taxon>Serratia</taxon>
    </lineage>
</organism>
<dbReference type="Proteomes" id="UP000307968">
    <property type="component" value="Chromosome"/>
</dbReference>
<dbReference type="Gene3D" id="3.40.930.10">
    <property type="entry name" value="Mannitol-specific EII, Chain A"/>
    <property type="match status" value="1"/>
</dbReference>
<dbReference type="InterPro" id="IPR050661">
    <property type="entry name" value="BglG_antiterminators"/>
</dbReference>
<dbReference type="PROSITE" id="PS51372">
    <property type="entry name" value="PRD_2"/>
    <property type="match status" value="1"/>
</dbReference>
<dbReference type="PANTHER" id="PTHR30185">
    <property type="entry name" value="CRYPTIC BETA-GLUCOSIDE BGL OPERON ANTITERMINATOR"/>
    <property type="match status" value="1"/>
</dbReference>
<gene>
    <name evidence="6" type="primary">licR_1</name>
    <name evidence="6" type="ORF">NCTC12971_05212</name>
</gene>
<evidence type="ECO:0000259" key="3">
    <source>
        <dbReference type="PROSITE" id="PS51094"/>
    </source>
</evidence>
<dbReference type="Pfam" id="PF00359">
    <property type="entry name" value="PTS_EIIA_2"/>
    <property type="match status" value="1"/>
</dbReference>
<evidence type="ECO:0000313" key="7">
    <source>
        <dbReference type="Proteomes" id="UP000307968"/>
    </source>
</evidence>
<dbReference type="Gene3D" id="3.40.50.2300">
    <property type="match status" value="1"/>
</dbReference>
<dbReference type="InterPro" id="IPR036095">
    <property type="entry name" value="PTS_EIIB-like_sf"/>
</dbReference>
<keyword evidence="2" id="KW-0677">Repeat</keyword>
<evidence type="ECO:0000313" key="6">
    <source>
        <dbReference type="EMBL" id="VTP67642.1"/>
    </source>
</evidence>
<dbReference type="PANTHER" id="PTHR30185:SF13">
    <property type="entry name" value="LICABCH OPERON REGULATOR-RELATED"/>
    <property type="match status" value="1"/>
</dbReference>
<keyword evidence="1" id="KW-0808">Transferase</keyword>
<reference evidence="6 7" key="1">
    <citation type="submission" date="2019-05" db="EMBL/GenBank/DDBJ databases">
        <authorList>
            <consortium name="Pathogen Informatics"/>
        </authorList>
    </citation>
    <scope>NUCLEOTIDE SEQUENCE [LARGE SCALE GENOMIC DNA]</scope>
    <source>
        <strain evidence="6 7">NCTC12971</strain>
    </source>
</reference>
<dbReference type="GO" id="GO:0008982">
    <property type="term" value="F:protein-N(PI)-phosphohistidine-sugar phosphotransferase activity"/>
    <property type="evidence" value="ECO:0007669"/>
    <property type="project" value="InterPro"/>
</dbReference>
<dbReference type="InterPro" id="IPR036634">
    <property type="entry name" value="PRD_sf"/>
</dbReference>
<name>A0A4U9HT15_SERRU</name>
<evidence type="ECO:0000256" key="2">
    <source>
        <dbReference type="ARBA" id="ARBA00022737"/>
    </source>
</evidence>
<dbReference type="CDD" id="cd05568">
    <property type="entry name" value="PTS_IIB_bgl_like"/>
    <property type="match status" value="1"/>
</dbReference>
<dbReference type="PROSITE" id="PS51094">
    <property type="entry name" value="PTS_EIIA_TYPE_2"/>
    <property type="match status" value="1"/>
</dbReference>
<dbReference type="SUPFAM" id="SSF52794">
    <property type="entry name" value="PTS system IIB component-like"/>
    <property type="match status" value="1"/>
</dbReference>
<evidence type="ECO:0000259" key="4">
    <source>
        <dbReference type="PROSITE" id="PS51099"/>
    </source>
</evidence>
<dbReference type="CDD" id="cd00211">
    <property type="entry name" value="PTS_IIA_fru"/>
    <property type="match status" value="1"/>
</dbReference>
<dbReference type="GO" id="GO:0006355">
    <property type="term" value="P:regulation of DNA-templated transcription"/>
    <property type="evidence" value="ECO:0007669"/>
    <property type="project" value="InterPro"/>
</dbReference>
<proteinExistence type="predicted"/>
<dbReference type="EMBL" id="LR590463">
    <property type="protein sequence ID" value="VTP67642.1"/>
    <property type="molecule type" value="Genomic_DNA"/>
</dbReference>
<accession>A0A4U9HT15</accession>
<dbReference type="Pfam" id="PF00874">
    <property type="entry name" value="PRD"/>
    <property type="match status" value="1"/>
</dbReference>
<evidence type="ECO:0000256" key="1">
    <source>
        <dbReference type="ARBA" id="ARBA00022679"/>
    </source>
</evidence>
<feature type="domain" description="PTS EIIB type-2" evidence="4">
    <location>
        <begin position="69"/>
        <end position="158"/>
    </location>
</feature>
<dbReference type="GO" id="GO:0009401">
    <property type="term" value="P:phosphoenolpyruvate-dependent sugar phosphotransferase system"/>
    <property type="evidence" value="ECO:0007669"/>
    <property type="project" value="InterPro"/>
</dbReference>
<feature type="domain" description="PRD" evidence="5">
    <location>
        <begin position="1"/>
        <end position="63"/>
    </location>
</feature>
<dbReference type="InterPro" id="IPR011608">
    <property type="entry name" value="PRD"/>
</dbReference>
<dbReference type="AlphaFoldDB" id="A0A4U9HT15"/>
<dbReference type="InterPro" id="IPR013011">
    <property type="entry name" value="PTS_EIIB_2"/>
</dbReference>
<protein>
    <submittedName>
        <fullName evidence="6">Probable licABCH operon regulator</fullName>
    </submittedName>
</protein>
<dbReference type="SUPFAM" id="SSF63520">
    <property type="entry name" value="PTS-regulatory domain, PRD"/>
    <property type="match status" value="1"/>
</dbReference>
<feature type="domain" description="PTS EIIA type-2" evidence="3">
    <location>
        <begin position="162"/>
        <end position="301"/>
    </location>
</feature>
<evidence type="ECO:0000259" key="5">
    <source>
        <dbReference type="PROSITE" id="PS51372"/>
    </source>
</evidence>
<sequence>MKYQINIPNPLLTNIKQHYPMAYDVTLAAVSSWGKYTPYTLSENEIGYLVLHIGVGLERHYNIGYERHPQVMLVCDTGNSTVRMIQAQIARKYPQLVVTRTVSLRDYEILPHIDEDFVISNARVSEKNKPVVVMSPFPTEYQLEQLGKLVLVDRTKPYMLEKFFDANHFMVVNEPLTQEQLFRRVCAQLEQEGYVGEDFYPSVVEREAIVSTLLGEGIALPHSLGLLAKKTVVVTLLAPQGIDWGDGEMAHVIFLLAISKSDYEEAMAIYELFVTFVRERSMSRLLGSSDFASFKAVALDCLSRI</sequence>
<dbReference type="SUPFAM" id="SSF55804">
    <property type="entry name" value="Phoshotransferase/anion transport protein"/>
    <property type="match status" value="1"/>
</dbReference>
<dbReference type="InterPro" id="IPR016152">
    <property type="entry name" value="PTrfase/Anion_transptr"/>
</dbReference>
<dbReference type="Gene3D" id="1.10.1790.10">
    <property type="entry name" value="PRD domain"/>
    <property type="match status" value="1"/>
</dbReference>
<dbReference type="PROSITE" id="PS51099">
    <property type="entry name" value="PTS_EIIB_TYPE_2"/>
    <property type="match status" value="1"/>
</dbReference>
<dbReference type="InterPro" id="IPR002178">
    <property type="entry name" value="PTS_EIIA_type-2_dom"/>
</dbReference>